<organism evidence="5 6">
    <name type="scientific">Cohnella herbarum</name>
    <dbReference type="NCBI Taxonomy" id="2728023"/>
    <lineage>
        <taxon>Bacteria</taxon>
        <taxon>Bacillati</taxon>
        <taxon>Bacillota</taxon>
        <taxon>Bacilli</taxon>
        <taxon>Bacillales</taxon>
        <taxon>Paenibacillaceae</taxon>
        <taxon>Cohnella</taxon>
    </lineage>
</organism>
<dbReference type="PANTHER" id="PTHR43208:SF1">
    <property type="entry name" value="ABC TRANSPORTER SUBSTRATE-BINDING PROTEIN"/>
    <property type="match status" value="1"/>
</dbReference>
<dbReference type="RefSeq" id="WP_169283901.1">
    <property type="nucleotide sequence ID" value="NZ_CP051680.1"/>
</dbReference>
<evidence type="ECO:0000313" key="6">
    <source>
        <dbReference type="Proteomes" id="UP000502248"/>
    </source>
</evidence>
<proteinExistence type="predicted"/>
<name>A0A7Z2VR79_9BACL</name>
<feature type="domain" description="ABC transporter substrate-binding protein PnrA-like" evidence="4">
    <location>
        <begin position="64"/>
        <end position="343"/>
    </location>
</feature>
<dbReference type="Gene3D" id="3.40.50.2300">
    <property type="match status" value="2"/>
</dbReference>
<dbReference type="KEGG" id="cheb:HH215_33730"/>
<reference evidence="5 6" key="1">
    <citation type="submission" date="2020-04" db="EMBL/GenBank/DDBJ databases">
        <title>Genome sequencing of novel species.</title>
        <authorList>
            <person name="Heo J."/>
            <person name="Kim S.-J."/>
            <person name="Kim J.-S."/>
            <person name="Hong S.-B."/>
            <person name="Kwon S.-W."/>
        </authorList>
    </citation>
    <scope>NUCLEOTIDE SEQUENCE [LARGE SCALE GENOMIC DNA]</scope>
    <source>
        <strain evidence="5 6">MFER-1</strain>
    </source>
</reference>
<accession>A0A7Z2VR79</accession>
<dbReference type="InterPro" id="IPR028082">
    <property type="entry name" value="Peripla_BP_I"/>
</dbReference>
<feature type="signal peptide" evidence="3">
    <location>
        <begin position="1"/>
        <end position="19"/>
    </location>
</feature>
<evidence type="ECO:0000256" key="3">
    <source>
        <dbReference type="SAM" id="SignalP"/>
    </source>
</evidence>
<dbReference type="PROSITE" id="PS51257">
    <property type="entry name" value="PROKAR_LIPOPROTEIN"/>
    <property type="match status" value="1"/>
</dbReference>
<dbReference type="GO" id="GO:0005886">
    <property type="term" value="C:plasma membrane"/>
    <property type="evidence" value="ECO:0007669"/>
    <property type="project" value="InterPro"/>
</dbReference>
<evidence type="ECO:0000313" key="5">
    <source>
        <dbReference type="EMBL" id="QJD87659.1"/>
    </source>
</evidence>
<dbReference type="CDD" id="cd19963">
    <property type="entry name" value="PBP1_BMP-like"/>
    <property type="match status" value="1"/>
</dbReference>
<evidence type="ECO:0000256" key="2">
    <source>
        <dbReference type="SAM" id="MobiDB-lite"/>
    </source>
</evidence>
<dbReference type="PANTHER" id="PTHR43208">
    <property type="entry name" value="ABC TRANSPORTER SUBSTRATE-BINDING PROTEIN"/>
    <property type="match status" value="1"/>
</dbReference>
<evidence type="ECO:0000256" key="1">
    <source>
        <dbReference type="ARBA" id="ARBA00022729"/>
    </source>
</evidence>
<dbReference type="EMBL" id="CP051680">
    <property type="protein sequence ID" value="QJD87659.1"/>
    <property type="molecule type" value="Genomic_DNA"/>
</dbReference>
<feature type="region of interest" description="Disordered" evidence="2">
    <location>
        <begin position="26"/>
        <end position="58"/>
    </location>
</feature>
<gene>
    <name evidence="5" type="ORF">HH215_33730</name>
</gene>
<dbReference type="InterPro" id="IPR052910">
    <property type="entry name" value="ABC-Purine-Binding"/>
</dbReference>
<keyword evidence="6" id="KW-1185">Reference proteome</keyword>
<keyword evidence="1 3" id="KW-0732">Signal</keyword>
<dbReference type="Proteomes" id="UP000502248">
    <property type="component" value="Chromosome"/>
</dbReference>
<protein>
    <submittedName>
        <fullName evidence="5">BMP family ABC transporter substrate-binding protein</fullName>
    </submittedName>
</protein>
<dbReference type="AlphaFoldDB" id="A0A7Z2VR79"/>
<feature type="chain" id="PRO_5039279389" evidence="3">
    <location>
        <begin position="20"/>
        <end position="390"/>
    </location>
</feature>
<evidence type="ECO:0000259" key="4">
    <source>
        <dbReference type="Pfam" id="PF02608"/>
    </source>
</evidence>
<feature type="compositionally biased region" description="Low complexity" evidence="2">
    <location>
        <begin position="27"/>
        <end position="58"/>
    </location>
</feature>
<dbReference type="InterPro" id="IPR003760">
    <property type="entry name" value="PnrA-like"/>
</dbReference>
<sequence length="390" mass="42098">MLKKGWLLVLSVFMVLAVACSNKEEASPSASSSEAASSEPAASSASASPAASPSASASEKPLPKVAFVYIGVPGDGGWTYQHDLGRLEMEKEFGIQSTVVENVPEGPDAERVFENLAQENDIIIGTSFGYMDSMVAVAAKHPNKIFLHNTGYKTADNLGTYMGREYQSGYLVGMTAGKMTKNKKIGYVAAFPIPEVIYTINAFTLGAQSVNPDIEVSVVWSNTWYDPAVERQAAVSLLDKGVDVLAAYQDSPASIQAAGEKNVWGIGNDSDMSKYAPETYLTNPVWDWGPYYIDTVKKYMDGTWKSEAYWGHMNTGITDIAPFGKNVPQDVRDLVEAKKKEIVDGTFEVFTGPITDQAGKVHGEAGKPLADEEVLSTNWFVKGVTGTIPQ</sequence>
<dbReference type="Pfam" id="PF02608">
    <property type="entry name" value="Bmp"/>
    <property type="match status" value="1"/>
</dbReference>
<dbReference type="SUPFAM" id="SSF53822">
    <property type="entry name" value="Periplasmic binding protein-like I"/>
    <property type="match status" value="1"/>
</dbReference>